<dbReference type="Gene3D" id="1.10.1200.120">
    <property type="entry name" value="Large-conductance mechanosensitive channel, MscL, domain 1"/>
    <property type="match status" value="1"/>
</dbReference>
<gene>
    <name evidence="1" type="ORF">KYX88_15055</name>
</gene>
<reference evidence="1" key="1">
    <citation type="journal article" date="2022" name="J. Anim. Sci.">
        <title>Whole genome sequence analyses-based assessment of virulence potential and antimicrobial susceptibilities and resistance of Enterococcus faecium strains isolated from commercial swine and cattle probiotic products.</title>
        <authorList>
            <person name="Shridhar P.B."/>
            <person name="Amachawadi R.G."/>
            <person name="Tokach M."/>
            <person name="Patel I."/>
            <person name="Gangiredla J."/>
            <person name="Mammel M."/>
            <person name="Nagaraja T.G."/>
        </authorList>
    </citation>
    <scope>NUCLEOTIDE SEQUENCE</scope>
    <source>
        <strain evidence="1">EF215</strain>
    </source>
</reference>
<accession>A0A9X1K9P0</accession>
<dbReference type="Proteomes" id="UP001139644">
    <property type="component" value="Unassembled WGS sequence"/>
</dbReference>
<dbReference type="RefSeq" id="WP_220715908.1">
    <property type="nucleotide sequence ID" value="NZ_JAIFOC010000370.1"/>
</dbReference>
<feature type="non-terminal residue" evidence="1">
    <location>
        <position position="43"/>
    </location>
</feature>
<dbReference type="InterPro" id="IPR037673">
    <property type="entry name" value="MSC/AndL"/>
</dbReference>
<dbReference type="EMBL" id="JAIFOC010000370">
    <property type="protein sequence ID" value="MBX4224047.1"/>
    <property type="molecule type" value="Genomic_DNA"/>
</dbReference>
<comment type="caution">
    <text evidence="1">The sequence shown here is derived from an EMBL/GenBank/DDBJ whole genome shotgun (WGS) entry which is preliminary data.</text>
</comment>
<dbReference type="InterPro" id="IPR036019">
    <property type="entry name" value="MscL_channel"/>
</dbReference>
<sequence length="43" mass="4868">MIKEFKEYNMRGDVLNHDVGDVIRRAFTCIVDHGVHGGITPLI</sequence>
<organism evidence="1 2">
    <name type="scientific">Enterococcus faecium</name>
    <name type="common">Streptococcus faecium</name>
    <dbReference type="NCBI Taxonomy" id="1352"/>
    <lineage>
        <taxon>Bacteria</taxon>
        <taxon>Bacillati</taxon>
        <taxon>Bacillota</taxon>
        <taxon>Bacilli</taxon>
        <taxon>Lactobacillales</taxon>
        <taxon>Enterococcaceae</taxon>
        <taxon>Enterococcus</taxon>
    </lineage>
</organism>
<dbReference type="AlphaFoldDB" id="A0A9X1K9P0"/>
<dbReference type="Pfam" id="PF01741">
    <property type="entry name" value="MscL"/>
    <property type="match status" value="1"/>
</dbReference>
<name>A0A9X1K9P0_ENTFC</name>
<evidence type="ECO:0000313" key="2">
    <source>
        <dbReference type="Proteomes" id="UP001139644"/>
    </source>
</evidence>
<protein>
    <submittedName>
        <fullName evidence="1">MscL family protein</fullName>
    </submittedName>
</protein>
<proteinExistence type="predicted"/>
<evidence type="ECO:0000313" key="1">
    <source>
        <dbReference type="EMBL" id="MBX4224047.1"/>
    </source>
</evidence>